<dbReference type="RefSeq" id="WP_320289090.1">
    <property type="nucleotide sequence ID" value="NZ_JAVIIW010000024.1"/>
</dbReference>
<evidence type="ECO:0000313" key="2">
    <source>
        <dbReference type="Proteomes" id="UP001287059"/>
    </source>
</evidence>
<evidence type="ECO:0008006" key="3">
    <source>
        <dbReference type="Google" id="ProtNLM"/>
    </source>
</evidence>
<sequence>MTTVRDGRTRRDTRYLLAHLSRQDNQRSRVIEIAAPVVTDEAAALDYMSALRDGSRATVAFHHLSLSPSQPLTHEQRDEAVARVLSALGAEDHARVVWEHAGKGRRVATWTCTIISSSRTWDRAAKPWTTADPTSGWRPPRAAWKPISATV</sequence>
<dbReference type="Proteomes" id="UP001287059">
    <property type="component" value="Unassembled WGS sequence"/>
</dbReference>
<organism evidence="1 2">
    <name type="scientific">Mesorhizobium album</name>
    <dbReference type="NCBI Taxonomy" id="3072314"/>
    <lineage>
        <taxon>Bacteria</taxon>
        <taxon>Pseudomonadati</taxon>
        <taxon>Pseudomonadota</taxon>
        <taxon>Alphaproteobacteria</taxon>
        <taxon>Hyphomicrobiales</taxon>
        <taxon>Phyllobacteriaceae</taxon>
        <taxon>Mesorhizobium</taxon>
    </lineage>
</organism>
<evidence type="ECO:0000313" key="1">
    <source>
        <dbReference type="EMBL" id="MDX8480785.1"/>
    </source>
</evidence>
<reference evidence="1 2" key="1">
    <citation type="submission" date="2023-08" db="EMBL/GenBank/DDBJ databases">
        <title>Implementing the SeqCode for naming new Mesorhizobium species isolated from Vachellia karroo root nodules.</title>
        <authorList>
            <person name="Van Lill M."/>
        </authorList>
    </citation>
    <scope>NUCLEOTIDE SEQUENCE [LARGE SCALE GENOMIC DNA]</scope>
    <source>
        <strain evidence="1 2">VK24D</strain>
    </source>
</reference>
<gene>
    <name evidence="1" type="ORF">RFN28_20290</name>
</gene>
<name>A0ABU4Y3U6_9HYPH</name>
<comment type="caution">
    <text evidence="1">The sequence shown here is derived from an EMBL/GenBank/DDBJ whole genome shotgun (WGS) entry which is preliminary data.</text>
</comment>
<accession>A0ABU4Y3U6</accession>
<protein>
    <recommendedName>
        <fullName evidence="3">Relaxase/Mobilisation nuclease domain-containing protein</fullName>
    </recommendedName>
</protein>
<keyword evidence="2" id="KW-1185">Reference proteome</keyword>
<proteinExistence type="predicted"/>
<dbReference type="EMBL" id="JAVIIW010000024">
    <property type="protein sequence ID" value="MDX8480785.1"/>
    <property type="molecule type" value="Genomic_DNA"/>
</dbReference>